<keyword evidence="2" id="KW-0479">Metal-binding</keyword>
<keyword evidence="1 6" id="KW-0645">Protease</keyword>
<protein>
    <submittedName>
        <fullName evidence="8">M48 family metalloprotease</fullName>
    </submittedName>
</protein>
<evidence type="ECO:0000256" key="1">
    <source>
        <dbReference type="ARBA" id="ARBA00022670"/>
    </source>
</evidence>
<dbReference type="STRING" id="1041826.FCOL_00295"/>
<sequence>MSCARNPFTGKNTMALVPDSQIFPTAFQQYNQFLSENKVIKGTTDAKRVENVGMKIKTAAERWLNANGNSTYLKNYAWEYHLVDSKEVNAWCMPGGKIVVYTGILPITKDEAGMAAVMGHEVAHALANHGQQRMSAGLLQQAGAIGVAIATSSKSQQQQAEFMQYYGLASQVGGMLPFSRAHESEADQIGLLLMAIAGYNPENAVYVWERMSAKAGGQAPPEFMSTHPSNETRITNLKQWIPNVKIEAAKFGVVFK</sequence>
<evidence type="ECO:0000256" key="4">
    <source>
        <dbReference type="ARBA" id="ARBA00022833"/>
    </source>
</evidence>
<dbReference type="GO" id="GO:0051603">
    <property type="term" value="P:proteolysis involved in protein catabolic process"/>
    <property type="evidence" value="ECO:0007669"/>
    <property type="project" value="TreeGrafter"/>
</dbReference>
<dbReference type="EMBL" id="CP003222">
    <property type="protein sequence ID" value="AEW84914.1"/>
    <property type="molecule type" value="Genomic_DNA"/>
</dbReference>
<evidence type="ECO:0000313" key="9">
    <source>
        <dbReference type="Proteomes" id="UP000005638"/>
    </source>
</evidence>
<keyword evidence="4 6" id="KW-0862">Zinc</keyword>
<evidence type="ECO:0000256" key="6">
    <source>
        <dbReference type="RuleBase" id="RU003983"/>
    </source>
</evidence>
<dbReference type="PANTHER" id="PTHR22726">
    <property type="entry name" value="METALLOENDOPEPTIDASE OMA1"/>
    <property type="match status" value="1"/>
</dbReference>
<feature type="domain" description="Peptidase M48" evidence="7">
    <location>
        <begin position="74"/>
        <end position="240"/>
    </location>
</feature>
<reference evidence="8 9" key="1">
    <citation type="journal article" date="2012" name="J. Bacteriol.">
        <title>Genome Sequence of the Fish Pathogen Flavobacterium columnare ATCC 49512.</title>
        <authorList>
            <person name="Tekedar H.C."/>
            <person name="Karsi A."/>
            <person name="Gillaspy A.F."/>
            <person name="Dyer D.W."/>
            <person name="Benton N.R."/>
            <person name="Zaitshik J."/>
            <person name="Vamenta S."/>
            <person name="Banes M.M."/>
            <person name="Gulsoy N."/>
            <person name="Aboko-Cole M."/>
            <person name="Waldbieser G.C."/>
            <person name="Lawrence M.L."/>
        </authorList>
    </citation>
    <scope>NUCLEOTIDE SEQUENCE [LARGE SCALE GENOMIC DNA]</scope>
    <source>
        <strain evidence="9">ATCC 49512 / CIP 103533 / TG 44/87</strain>
    </source>
</reference>
<dbReference type="PANTHER" id="PTHR22726:SF1">
    <property type="entry name" value="METALLOENDOPEPTIDASE OMA1, MITOCHONDRIAL"/>
    <property type="match status" value="1"/>
</dbReference>
<dbReference type="KEGG" id="fco:FCOL_00295"/>
<keyword evidence="5 6" id="KW-0482">Metalloprotease</keyword>
<keyword evidence="9" id="KW-1185">Reference proteome</keyword>
<dbReference type="HOGENOM" id="CLU_029002_5_0_10"/>
<dbReference type="CDD" id="cd07331">
    <property type="entry name" value="M48C_Oma1_like"/>
    <property type="match status" value="1"/>
</dbReference>
<evidence type="ECO:0000259" key="7">
    <source>
        <dbReference type="Pfam" id="PF01435"/>
    </source>
</evidence>
<dbReference type="GO" id="GO:0046872">
    <property type="term" value="F:metal ion binding"/>
    <property type="evidence" value="ECO:0007669"/>
    <property type="project" value="UniProtKB-KW"/>
</dbReference>
<accession>G8X6M2</accession>
<dbReference type="AlphaFoldDB" id="G8X6M2"/>
<organism evidence="8 9">
    <name type="scientific">Flavobacterium columnare (strain ATCC 49512 / CIP 103533 / TG 44/87)</name>
    <dbReference type="NCBI Taxonomy" id="1041826"/>
    <lineage>
        <taxon>Bacteria</taxon>
        <taxon>Pseudomonadati</taxon>
        <taxon>Bacteroidota</taxon>
        <taxon>Flavobacteriia</taxon>
        <taxon>Flavobacteriales</taxon>
        <taxon>Flavobacteriaceae</taxon>
        <taxon>Flavobacterium</taxon>
    </lineage>
</organism>
<dbReference type="Pfam" id="PF01435">
    <property type="entry name" value="Peptidase_M48"/>
    <property type="match status" value="1"/>
</dbReference>
<evidence type="ECO:0000256" key="2">
    <source>
        <dbReference type="ARBA" id="ARBA00022723"/>
    </source>
</evidence>
<dbReference type="eggNOG" id="COG0501">
    <property type="taxonomic scope" value="Bacteria"/>
</dbReference>
<dbReference type="Proteomes" id="UP000005638">
    <property type="component" value="Chromosome"/>
</dbReference>
<comment type="cofactor">
    <cofactor evidence="6">
        <name>Zn(2+)</name>
        <dbReference type="ChEBI" id="CHEBI:29105"/>
    </cofactor>
    <text evidence="6">Binds 1 zinc ion per subunit.</text>
</comment>
<comment type="similarity">
    <text evidence="6">Belongs to the peptidase M48 family.</text>
</comment>
<evidence type="ECO:0000313" key="8">
    <source>
        <dbReference type="EMBL" id="AEW84914.1"/>
    </source>
</evidence>
<proteinExistence type="inferred from homology"/>
<gene>
    <name evidence="8" type="ordered locus">FCOL_00295</name>
</gene>
<dbReference type="GO" id="GO:0016020">
    <property type="term" value="C:membrane"/>
    <property type="evidence" value="ECO:0007669"/>
    <property type="project" value="TreeGrafter"/>
</dbReference>
<dbReference type="Gene3D" id="3.30.2010.10">
    <property type="entry name" value="Metalloproteases ('zincins'), catalytic domain"/>
    <property type="match status" value="1"/>
</dbReference>
<dbReference type="InterPro" id="IPR051156">
    <property type="entry name" value="Mito/Outer_Membr_Metalloprot"/>
</dbReference>
<keyword evidence="3 6" id="KW-0378">Hydrolase</keyword>
<dbReference type="GO" id="GO:0004222">
    <property type="term" value="F:metalloendopeptidase activity"/>
    <property type="evidence" value="ECO:0007669"/>
    <property type="project" value="InterPro"/>
</dbReference>
<dbReference type="InterPro" id="IPR001915">
    <property type="entry name" value="Peptidase_M48"/>
</dbReference>
<evidence type="ECO:0000256" key="3">
    <source>
        <dbReference type="ARBA" id="ARBA00022801"/>
    </source>
</evidence>
<name>G8X6M2_FLACA</name>
<evidence type="ECO:0000256" key="5">
    <source>
        <dbReference type="ARBA" id="ARBA00023049"/>
    </source>
</evidence>